<feature type="chain" id="PRO_5028829755" evidence="2">
    <location>
        <begin position="38"/>
        <end position="249"/>
    </location>
</feature>
<evidence type="ECO:0000256" key="1">
    <source>
        <dbReference type="SAM" id="Coils"/>
    </source>
</evidence>
<name>A0A6S7BW73_9BURK</name>
<keyword evidence="1" id="KW-0175">Coiled coil</keyword>
<reference evidence="3 4" key="1">
    <citation type="submission" date="2020-04" db="EMBL/GenBank/DDBJ databases">
        <authorList>
            <person name="De Canck E."/>
        </authorList>
    </citation>
    <scope>NUCLEOTIDE SEQUENCE [LARGE SCALE GENOMIC DNA]</scope>
    <source>
        <strain evidence="3 4">LMG 3441</strain>
    </source>
</reference>
<dbReference type="CDD" id="cd14262">
    <property type="entry name" value="VirB5_like"/>
    <property type="match status" value="1"/>
</dbReference>
<protein>
    <submittedName>
        <fullName evidence="3">Type IV secretion system protein virB5</fullName>
    </submittedName>
</protein>
<dbReference type="InterPro" id="IPR023220">
    <property type="entry name" value="T4SS_VirB5-domain"/>
</dbReference>
<accession>A0A6S7BW73</accession>
<feature type="coiled-coil region" evidence="1">
    <location>
        <begin position="59"/>
        <end position="86"/>
    </location>
</feature>
<organism evidence="3 4">
    <name type="scientific">Achromobacter kerstersii</name>
    <dbReference type="NCBI Taxonomy" id="1353890"/>
    <lineage>
        <taxon>Bacteria</taxon>
        <taxon>Pseudomonadati</taxon>
        <taxon>Pseudomonadota</taxon>
        <taxon>Betaproteobacteria</taxon>
        <taxon>Burkholderiales</taxon>
        <taxon>Alcaligenaceae</taxon>
        <taxon>Achromobacter</taxon>
    </lineage>
</organism>
<dbReference type="RefSeq" id="WP_175172142.1">
    <property type="nucleotide sequence ID" value="NZ_CADIJQ010000024.1"/>
</dbReference>
<dbReference type="InterPro" id="IPR014158">
    <property type="entry name" value="T4SS_VirB5"/>
</dbReference>
<evidence type="ECO:0000313" key="3">
    <source>
        <dbReference type="EMBL" id="CAB3744855.1"/>
    </source>
</evidence>
<gene>
    <name evidence="3" type="primary">virB5_2</name>
    <name evidence="3" type="ORF">LMG3441_06244</name>
</gene>
<dbReference type="EMBL" id="CADIJQ010000024">
    <property type="protein sequence ID" value="CAB3744855.1"/>
    <property type="molecule type" value="Genomic_DNA"/>
</dbReference>
<evidence type="ECO:0000313" key="4">
    <source>
        <dbReference type="Proteomes" id="UP000494269"/>
    </source>
</evidence>
<dbReference type="SUPFAM" id="SSF101082">
    <property type="entry name" value="Typo IV secretion system protein TraC"/>
    <property type="match status" value="1"/>
</dbReference>
<dbReference type="Pfam" id="PF07996">
    <property type="entry name" value="T4SS"/>
    <property type="match status" value="1"/>
</dbReference>
<sequence length="249" mass="27284">MFASFKTSIRPYPAWRKHAAVIVCASMMANAAIPAHASGIPVVDAASIADRAIKHAETLAKYAEQITVLKNQLESQRRQLEALTGTRNLGDILNNPLIRDSLPADARDVLRSANGGGSGFSDIAERIEREEKLTGNYEQDKKNLDARTEKMAVRSQALMQQTQKGMTARVSQVNQLQKQINQSQDPKAIADLQARLLVEQANIQVDQTRADMLARQLEAEQALMEAQADKLAASSFSIEAIRAPLPGVR</sequence>
<proteinExistence type="predicted"/>
<keyword evidence="4" id="KW-1185">Reference proteome</keyword>
<dbReference type="NCBIfam" id="TIGR02791">
    <property type="entry name" value="VirB5"/>
    <property type="match status" value="1"/>
</dbReference>
<feature type="signal peptide" evidence="2">
    <location>
        <begin position="1"/>
        <end position="37"/>
    </location>
</feature>
<evidence type="ECO:0000256" key="2">
    <source>
        <dbReference type="SAM" id="SignalP"/>
    </source>
</evidence>
<dbReference type="Gene3D" id="1.20.58.430">
    <property type="entry name" value="Type IV secretion system, VirB5-domain"/>
    <property type="match status" value="1"/>
</dbReference>
<dbReference type="Proteomes" id="UP000494269">
    <property type="component" value="Unassembled WGS sequence"/>
</dbReference>
<keyword evidence="2" id="KW-0732">Signal</keyword>
<dbReference type="AlphaFoldDB" id="A0A6S7BW73"/>